<reference evidence="11 12" key="1">
    <citation type="submission" date="2012-06" db="EMBL/GenBank/DDBJ databases">
        <title>The complete chromosome of genome of Turneriella parva DSM 21527.</title>
        <authorList>
            <consortium name="US DOE Joint Genome Institute (JGI-PGF)"/>
            <person name="Lucas S."/>
            <person name="Han J."/>
            <person name="Lapidus A."/>
            <person name="Bruce D."/>
            <person name="Goodwin L."/>
            <person name="Pitluck S."/>
            <person name="Peters L."/>
            <person name="Kyrpides N."/>
            <person name="Mavromatis K."/>
            <person name="Ivanova N."/>
            <person name="Mikhailova N."/>
            <person name="Chertkov O."/>
            <person name="Detter J.C."/>
            <person name="Tapia R."/>
            <person name="Han C."/>
            <person name="Land M."/>
            <person name="Hauser L."/>
            <person name="Markowitz V."/>
            <person name="Cheng J.-F."/>
            <person name="Hugenholtz P."/>
            <person name="Woyke T."/>
            <person name="Wu D."/>
            <person name="Gronow S."/>
            <person name="Wellnitz S."/>
            <person name="Brambilla E."/>
            <person name="Klenk H.-P."/>
            <person name="Eisen J.A."/>
        </authorList>
    </citation>
    <scope>NUCLEOTIDE SEQUENCE [LARGE SCALE GENOMIC DNA]</scope>
    <source>
        <strain evidence="12">ATCC BAA-1111 / DSM 21527 / NCTC 11395 / H</strain>
    </source>
</reference>
<evidence type="ECO:0000256" key="6">
    <source>
        <dbReference type="ARBA" id="ARBA00022692"/>
    </source>
</evidence>
<evidence type="ECO:0000256" key="8">
    <source>
        <dbReference type="ARBA" id="ARBA00023032"/>
    </source>
</evidence>
<keyword evidence="3" id="KW-1003">Cell membrane</keyword>
<evidence type="ECO:0000256" key="5">
    <source>
        <dbReference type="ARBA" id="ARBA00022605"/>
    </source>
</evidence>
<keyword evidence="9 10" id="KW-0472">Membrane</keyword>
<protein>
    <submittedName>
        <fullName evidence="11">Uncharacterized protein</fullName>
    </submittedName>
</protein>
<evidence type="ECO:0000256" key="7">
    <source>
        <dbReference type="ARBA" id="ARBA00022989"/>
    </source>
</evidence>
<feature type="transmembrane region" description="Helical" evidence="10">
    <location>
        <begin position="95"/>
        <end position="112"/>
    </location>
</feature>
<dbReference type="InterPro" id="IPR050480">
    <property type="entry name" value="CysZ-like"/>
</dbReference>
<dbReference type="HOGENOM" id="CLU_1133206_0_0_12"/>
<sequence>MFARIARGFSAPLSSFGYMSDNKLWGFAVIPLLLTLAIVVAMAFFVWVYLLGYISDKLAFDVSDWPQFLQFLIAGLQFVMKLVIIYFFFTFLLRVFMALFSIIVIPFLSPLVEKILAKEGVTTIKISNLELIGFIFSSIVYNVKILVVQSIFALLLLFTGPLQPILNFFTSSYFVGRSYFDYVFEMLGKPREFGEMAKGYRAISVGVGMFSHVFLFVPIVGAVFTPILCVVAATRIFAESSKQQR</sequence>
<dbReference type="InterPro" id="IPR059112">
    <property type="entry name" value="CysZ/EI24"/>
</dbReference>
<feature type="transmembrane region" description="Helical" evidence="10">
    <location>
        <begin position="213"/>
        <end position="238"/>
    </location>
</feature>
<dbReference type="GO" id="GO:0000103">
    <property type="term" value="P:sulfate assimilation"/>
    <property type="evidence" value="ECO:0007669"/>
    <property type="project" value="TreeGrafter"/>
</dbReference>
<keyword evidence="6 10" id="KW-0812">Transmembrane</keyword>
<keyword evidence="2" id="KW-0813">Transport</keyword>
<keyword evidence="5" id="KW-0028">Amino-acid biosynthesis</keyword>
<dbReference type="STRING" id="869212.Turpa_2732"/>
<dbReference type="PANTHER" id="PTHR37468:SF1">
    <property type="entry name" value="SULFATE TRANSPORTER CYSZ"/>
    <property type="match status" value="1"/>
</dbReference>
<proteinExistence type="predicted"/>
<evidence type="ECO:0000256" key="3">
    <source>
        <dbReference type="ARBA" id="ARBA00022475"/>
    </source>
</evidence>
<keyword evidence="8" id="KW-0764">Sulfate transport</keyword>
<dbReference type="Proteomes" id="UP000006048">
    <property type="component" value="Chromosome"/>
</dbReference>
<evidence type="ECO:0000313" key="11">
    <source>
        <dbReference type="EMBL" id="AFM13371.1"/>
    </source>
</evidence>
<keyword evidence="12" id="KW-1185">Reference proteome</keyword>
<feature type="transmembrane region" description="Helical" evidence="10">
    <location>
        <begin position="132"/>
        <end position="158"/>
    </location>
</feature>
<dbReference type="Pfam" id="PF07264">
    <property type="entry name" value="EI24"/>
    <property type="match status" value="1"/>
</dbReference>
<comment type="subcellular location">
    <subcellularLocation>
        <location evidence="1">Membrane</location>
        <topology evidence="1">Multi-pass membrane protein</topology>
    </subcellularLocation>
</comment>
<dbReference type="GO" id="GO:0019344">
    <property type="term" value="P:cysteine biosynthetic process"/>
    <property type="evidence" value="ECO:0007669"/>
    <property type="project" value="TreeGrafter"/>
</dbReference>
<feature type="transmembrane region" description="Helical" evidence="10">
    <location>
        <begin position="71"/>
        <end position="89"/>
    </location>
</feature>
<organism evidence="11 12">
    <name type="scientific">Turneriella parva (strain ATCC BAA-1111 / DSM 21527 / NCTC 11395 / H)</name>
    <name type="common">Leptospira parva</name>
    <dbReference type="NCBI Taxonomy" id="869212"/>
    <lineage>
        <taxon>Bacteria</taxon>
        <taxon>Pseudomonadati</taxon>
        <taxon>Spirochaetota</taxon>
        <taxon>Spirochaetia</taxon>
        <taxon>Leptospirales</taxon>
        <taxon>Leptospiraceae</taxon>
        <taxon>Turneriella</taxon>
    </lineage>
</organism>
<keyword evidence="7 10" id="KW-1133">Transmembrane helix</keyword>
<dbReference type="AlphaFoldDB" id="I4B7W4"/>
<dbReference type="KEGG" id="tpx:Turpa_2732"/>
<feature type="transmembrane region" description="Helical" evidence="10">
    <location>
        <begin position="24"/>
        <end position="50"/>
    </location>
</feature>
<evidence type="ECO:0000256" key="10">
    <source>
        <dbReference type="SAM" id="Phobius"/>
    </source>
</evidence>
<evidence type="ECO:0000256" key="4">
    <source>
        <dbReference type="ARBA" id="ARBA00022519"/>
    </source>
</evidence>
<evidence type="ECO:0000256" key="2">
    <source>
        <dbReference type="ARBA" id="ARBA00022448"/>
    </source>
</evidence>
<evidence type="ECO:0000313" key="12">
    <source>
        <dbReference type="Proteomes" id="UP000006048"/>
    </source>
</evidence>
<dbReference type="GO" id="GO:0005886">
    <property type="term" value="C:plasma membrane"/>
    <property type="evidence" value="ECO:0007669"/>
    <property type="project" value="TreeGrafter"/>
</dbReference>
<dbReference type="PANTHER" id="PTHR37468">
    <property type="entry name" value="SULFATE TRANSPORTER CYSZ"/>
    <property type="match status" value="1"/>
</dbReference>
<dbReference type="GO" id="GO:0009675">
    <property type="term" value="F:high-affinity sulfate:proton symporter activity"/>
    <property type="evidence" value="ECO:0007669"/>
    <property type="project" value="TreeGrafter"/>
</dbReference>
<evidence type="ECO:0000256" key="1">
    <source>
        <dbReference type="ARBA" id="ARBA00004141"/>
    </source>
</evidence>
<name>I4B7W4_TURPD</name>
<dbReference type="EMBL" id="CP002959">
    <property type="protein sequence ID" value="AFM13371.1"/>
    <property type="molecule type" value="Genomic_DNA"/>
</dbReference>
<dbReference type="RefSeq" id="WP_014803873.1">
    <property type="nucleotide sequence ID" value="NC_018020.1"/>
</dbReference>
<keyword evidence="4" id="KW-0997">Cell inner membrane</keyword>
<evidence type="ECO:0000256" key="9">
    <source>
        <dbReference type="ARBA" id="ARBA00023136"/>
    </source>
</evidence>
<accession>I4B7W4</accession>
<gene>
    <name evidence="11" type="ordered locus">Turpa_2732</name>
</gene>